<feature type="region of interest" description="Disordered" evidence="1">
    <location>
        <begin position="483"/>
        <end position="503"/>
    </location>
</feature>
<reference evidence="2 3" key="1">
    <citation type="submission" date="2019-03" db="EMBL/GenBank/DDBJ databases">
        <title>First draft genome of Liparis tanakae, snailfish: a comprehensive survey of snailfish specific genes.</title>
        <authorList>
            <person name="Kim W."/>
            <person name="Song I."/>
            <person name="Jeong J.-H."/>
            <person name="Kim D."/>
            <person name="Kim S."/>
            <person name="Ryu S."/>
            <person name="Song J.Y."/>
            <person name="Lee S.K."/>
        </authorList>
    </citation>
    <scope>NUCLEOTIDE SEQUENCE [LARGE SCALE GENOMIC DNA]</scope>
    <source>
        <tissue evidence="2">Muscle</tissue>
    </source>
</reference>
<sequence length="548" mass="60345">MTRRMSGVDGHDDQRSRVDSAVVTPRVEVGEKSLIERVPGKRVDVRGRLDVVERNLPPLHVHVDAHSLRPPDQRHADRSAAEGPVALVLPHPQGPVARLRVEYVPSFPVDGLKPDSDVPLRLSLHLDLVVQPPRGETLLPQNADTGVKSLGVVREAQRHVAVKHVLLVFRQHQFGMSRLRVQSHANGTLPSPLKFGLAQPLHLGLHRLLQLTRYSPDRPPDRAHVHGALYAESWKAVDEKEVVFGERQLLQLGVAPPQLVDLLLQLPDQPSGLAFDLPLLGTDHLHHLGLTSLDQVEQVVEDLHALFDLPLRVPSAELNRLIDVDDFLKSDVNHFFHLRGDPSDLSSPVAALVLHRHGVMGAVVSLDADLAHKEAEQSRQDLRALTPFPTHTSHDTSPLPGEHGSAVLASTCSFLSSEFLNCKATSDMKVLTLSSGFRENFCLHMGHWDRLALCQYPCMQSLQKLCPQGVVTGWLNRSRQMGHRSCSSVSTPPADAISGENTRKEKAGGVLKKRFSLNVVALLPVDSCVDEAEWGFTLGAAVQLRLHD</sequence>
<dbReference type="Proteomes" id="UP000314294">
    <property type="component" value="Unassembled WGS sequence"/>
</dbReference>
<dbReference type="AlphaFoldDB" id="A0A4Z2H0K9"/>
<dbReference type="EMBL" id="SRLO01000359">
    <property type="protein sequence ID" value="TNN59299.1"/>
    <property type="molecule type" value="Genomic_DNA"/>
</dbReference>
<accession>A0A4Z2H0K9</accession>
<evidence type="ECO:0000313" key="3">
    <source>
        <dbReference type="Proteomes" id="UP000314294"/>
    </source>
</evidence>
<name>A0A4Z2H0K9_9TELE</name>
<evidence type="ECO:0000313" key="2">
    <source>
        <dbReference type="EMBL" id="TNN59299.1"/>
    </source>
</evidence>
<proteinExistence type="predicted"/>
<comment type="caution">
    <text evidence="2">The sequence shown here is derived from an EMBL/GenBank/DDBJ whole genome shotgun (WGS) entry which is preliminary data.</text>
</comment>
<evidence type="ECO:0000256" key="1">
    <source>
        <dbReference type="SAM" id="MobiDB-lite"/>
    </source>
</evidence>
<gene>
    <name evidence="2" type="ORF">EYF80_030486</name>
</gene>
<protein>
    <submittedName>
        <fullName evidence="2">Uncharacterized protein</fullName>
    </submittedName>
</protein>
<keyword evidence="3" id="KW-1185">Reference proteome</keyword>
<organism evidence="2 3">
    <name type="scientific">Liparis tanakae</name>
    <name type="common">Tanaka's snailfish</name>
    <dbReference type="NCBI Taxonomy" id="230148"/>
    <lineage>
        <taxon>Eukaryota</taxon>
        <taxon>Metazoa</taxon>
        <taxon>Chordata</taxon>
        <taxon>Craniata</taxon>
        <taxon>Vertebrata</taxon>
        <taxon>Euteleostomi</taxon>
        <taxon>Actinopterygii</taxon>
        <taxon>Neopterygii</taxon>
        <taxon>Teleostei</taxon>
        <taxon>Neoteleostei</taxon>
        <taxon>Acanthomorphata</taxon>
        <taxon>Eupercaria</taxon>
        <taxon>Perciformes</taxon>
        <taxon>Cottioidei</taxon>
        <taxon>Cottales</taxon>
        <taxon>Liparidae</taxon>
        <taxon>Liparis</taxon>
    </lineage>
</organism>